<dbReference type="GO" id="GO:0016787">
    <property type="term" value="F:hydrolase activity"/>
    <property type="evidence" value="ECO:0007669"/>
    <property type="project" value="UniProtKB-KW"/>
</dbReference>
<dbReference type="InterPro" id="IPR041492">
    <property type="entry name" value="HAD_2"/>
</dbReference>
<dbReference type="NCBIfam" id="TIGR02009">
    <property type="entry name" value="PGMB-YQAB-SF"/>
    <property type="match status" value="1"/>
</dbReference>
<gene>
    <name evidence="2" type="ORF">PUN32_10515</name>
</gene>
<dbReference type="InterPro" id="IPR010976">
    <property type="entry name" value="B-phosphoglucomutase_hydrolase"/>
</dbReference>
<protein>
    <submittedName>
        <fullName evidence="2">Beta-phosphoglucomutase family hydrolase</fullName>
    </submittedName>
</protein>
<accession>A0ABT5V3Q9</accession>
<dbReference type="NCBIfam" id="TIGR01509">
    <property type="entry name" value="HAD-SF-IA-v3"/>
    <property type="match status" value="1"/>
</dbReference>
<proteinExistence type="inferred from homology"/>
<evidence type="ECO:0000256" key="1">
    <source>
        <dbReference type="ARBA" id="ARBA00006171"/>
    </source>
</evidence>
<dbReference type="PRINTS" id="PR00413">
    <property type="entry name" value="HADHALOGNASE"/>
</dbReference>
<name>A0ABT5V3Q9_9VIBR</name>
<dbReference type="SFLD" id="SFLDG01135">
    <property type="entry name" value="C1.5.6:_HAD__Beta-PGM__Phospha"/>
    <property type="match status" value="1"/>
</dbReference>
<keyword evidence="2" id="KW-0378">Hydrolase</keyword>
<comment type="similarity">
    <text evidence="1">Belongs to the HAD-like hydrolase superfamily. CbbY/CbbZ/Gph/YieH family.</text>
</comment>
<keyword evidence="3" id="KW-1185">Reference proteome</keyword>
<dbReference type="InterPro" id="IPR006439">
    <property type="entry name" value="HAD-SF_hydro_IA"/>
</dbReference>
<dbReference type="InterPro" id="IPR023198">
    <property type="entry name" value="PGP-like_dom2"/>
</dbReference>
<dbReference type="InterPro" id="IPR051806">
    <property type="entry name" value="HAD-like_SPP"/>
</dbReference>
<dbReference type="Pfam" id="PF13419">
    <property type="entry name" value="HAD_2"/>
    <property type="match status" value="1"/>
</dbReference>
<dbReference type="EMBL" id="JARBFT010000010">
    <property type="protein sequence ID" value="MDE1515443.1"/>
    <property type="molecule type" value="Genomic_DNA"/>
</dbReference>
<dbReference type="Gene3D" id="1.10.150.240">
    <property type="entry name" value="Putative phosphatase, domain 2"/>
    <property type="match status" value="1"/>
</dbReference>
<dbReference type="Gene3D" id="3.40.50.1000">
    <property type="entry name" value="HAD superfamily/HAD-like"/>
    <property type="match status" value="1"/>
</dbReference>
<evidence type="ECO:0000313" key="2">
    <source>
        <dbReference type="EMBL" id="MDE1515443.1"/>
    </source>
</evidence>
<dbReference type="PANTHER" id="PTHR43481">
    <property type="entry name" value="FRUCTOSE-1-PHOSPHATE PHOSPHATASE"/>
    <property type="match status" value="1"/>
</dbReference>
<dbReference type="InterPro" id="IPR023214">
    <property type="entry name" value="HAD_sf"/>
</dbReference>
<dbReference type="CDD" id="cd07505">
    <property type="entry name" value="HAD_BPGM-like"/>
    <property type="match status" value="1"/>
</dbReference>
<dbReference type="SFLD" id="SFLDG01129">
    <property type="entry name" value="C1.5:_HAD__Beta-PGM__Phosphata"/>
    <property type="match status" value="1"/>
</dbReference>
<comment type="caution">
    <text evidence="2">The sequence shown here is derived from an EMBL/GenBank/DDBJ whole genome shotgun (WGS) entry which is preliminary data.</text>
</comment>
<reference evidence="2 3" key="1">
    <citation type="submission" date="2023-02" db="EMBL/GenBank/DDBJ databases">
        <title>Vibrio intestini sp. nov., a close relative of Vibrio cholerae isolated from the intestine of Healthy Culter dabryi.</title>
        <authorList>
            <person name="Wu N."/>
        </authorList>
    </citation>
    <scope>NUCLEOTIDE SEQUENCE [LARGE SCALE GENOMIC DNA]</scope>
    <source>
        <strain evidence="2 3">DSL-7</strain>
    </source>
</reference>
<evidence type="ECO:0000313" key="3">
    <source>
        <dbReference type="Proteomes" id="UP001216189"/>
    </source>
</evidence>
<dbReference type="InterPro" id="IPR036412">
    <property type="entry name" value="HAD-like_sf"/>
</dbReference>
<organism evidence="2 3">
    <name type="scientific">Vibrio chanodichtyis</name>
    <dbReference type="NCBI Taxonomy" id="3027932"/>
    <lineage>
        <taxon>Bacteria</taxon>
        <taxon>Pseudomonadati</taxon>
        <taxon>Pseudomonadota</taxon>
        <taxon>Gammaproteobacteria</taxon>
        <taxon>Vibrionales</taxon>
        <taxon>Vibrionaceae</taxon>
        <taxon>Vibrio</taxon>
    </lineage>
</organism>
<dbReference type="RefSeq" id="WP_274723063.1">
    <property type="nucleotide sequence ID" value="NZ_JARBFT010000010.1"/>
</dbReference>
<dbReference type="Proteomes" id="UP001216189">
    <property type="component" value="Unassembled WGS sequence"/>
</dbReference>
<sequence length="221" mass="24004">MTNSLLSVGDNVISINFNQYHGFIFDMDGTLLDTMPAHIAAWQATAEQFDFPFDAAWLYGLGGMPSAKIVKQINHKLNMTLDPEQVAAYKMAQFAKLGLQADLIPATYQLLCQWHGQKKMAIGTGSQRASALGLLTRAQVVDKFDVIVSASDVTEHKPHPETFLSACEQMGLQPKQCLVFEDTQLGMQAAHAGGMDCVLVSEQGLAFYPAAAQPASAVRII</sequence>
<dbReference type="SFLD" id="SFLDS00003">
    <property type="entry name" value="Haloacid_Dehalogenase"/>
    <property type="match status" value="1"/>
</dbReference>
<dbReference type="PANTHER" id="PTHR43481:SF4">
    <property type="entry name" value="GLYCEROL-1-PHOSPHATE PHOSPHOHYDROLASE 1-RELATED"/>
    <property type="match status" value="1"/>
</dbReference>
<dbReference type="SUPFAM" id="SSF56784">
    <property type="entry name" value="HAD-like"/>
    <property type="match status" value="1"/>
</dbReference>